<keyword evidence="10" id="KW-1185">Reference proteome</keyword>
<organism evidence="9 10">
    <name type="scientific">Spongiibacter pelagi</name>
    <dbReference type="NCBI Taxonomy" id="2760804"/>
    <lineage>
        <taxon>Bacteria</taxon>
        <taxon>Pseudomonadati</taxon>
        <taxon>Pseudomonadota</taxon>
        <taxon>Gammaproteobacteria</taxon>
        <taxon>Cellvibrionales</taxon>
        <taxon>Spongiibacteraceae</taxon>
        <taxon>Spongiibacter</taxon>
    </lineage>
</organism>
<name>A0A927C3G0_9GAMM</name>
<feature type="transmembrane region" description="Helical" evidence="7">
    <location>
        <begin position="12"/>
        <end position="32"/>
    </location>
</feature>
<dbReference type="AlphaFoldDB" id="A0A927C3G0"/>
<sequence length="216" mass="23178">MLELVKAGGWLMLPIILSSIVAMAICVERFLALNPEKIAPRKLLNQVWGWMQQKQLDADKIRQLRAGSPLGQILAAGLANAKYGREVMKENIEDVASHVVHEMERYLNALGTISAVTPLLGLLGTVLGMIRVFSEIMVQGTGNAGVLAGGISEALITTASGLCVAIPALIMHRYFLRRIDTIVVTMEQDAIRLINAVHGDVKIQGAATAAETGTNA</sequence>
<comment type="caution">
    <text evidence="9">The sequence shown here is derived from an EMBL/GenBank/DDBJ whole genome shotgun (WGS) entry which is preliminary data.</text>
</comment>
<accession>A0A927C3G0</accession>
<keyword evidence="6" id="KW-0813">Transport</keyword>
<keyword evidence="4 7" id="KW-1133">Transmembrane helix</keyword>
<dbReference type="RefSeq" id="WP_190764518.1">
    <property type="nucleotide sequence ID" value="NZ_JACXLD010000004.1"/>
</dbReference>
<evidence type="ECO:0000259" key="8">
    <source>
        <dbReference type="Pfam" id="PF01618"/>
    </source>
</evidence>
<comment type="similarity">
    <text evidence="6">Belongs to the exbB/tolQ family.</text>
</comment>
<evidence type="ECO:0000256" key="6">
    <source>
        <dbReference type="RuleBase" id="RU004057"/>
    </source>
</evidence>
<feature type="domain" description="MotA/TolQ/ExbB proton channel" evidence="8">
    <location>
        <begin position="68"/>
        <end position="187"/>
    </location>
</feature>
<protein>
    <submittedName>
        <fullName evidence="9">MotA/TolQ/ExbB proton channel family protein</fullName>
    </submittedName>
</protein>
<dbReference type="EMBL" id="JACXLD010000004">
    <property type="protein sequence ID" value="MBD2859071.1"/>
    <property type="molecule type" value="Genomic_DNA"/>
</dbReference>
<evidence type="ECO:0000313" key="10">
    <source>
        <dbReference type="Proteomes" id="UP000610558"/>
    </source>
</evidence>
<gene>
    <name evidence="9" type="ORF">IB286_08605</name>
</gene>
<dbReference type="InterPro" id="IPR050790">
    <property type="entry name" value="ExbB/TolQ_transport"/>
</dbReference>
<keyword evidence="3 7" id="KW-0812">Transmembrane</keyword>
<evidence type="ECO:0000256" key="2">
    <source>
        <dbReference type="ARBA" id="ARBA00022475"/>
    </source>
</evidence>
<feature type="transmembrane region" description="Helical" evidence="7">
    <location>
        <begin position="106"/>
        <end position="130"/>
    </location>
</feature>
<keyword evidence="6" id="KW-0653">Protein transport</keyword>
<evidence type="ECO:0000256" key="5">
    <source>
        <dbReference type="ARBA" id="ARBA00023136"/>
    </source>
</evidence>
<evidence type="ECO:0000256" key="3">
    <source>
        <dbReference type="ARBA" id="ARBA00022692"/>
    </source>
</evidence>
<evidence type="ECO:0000256" key="7">
    <source>
        <dbReference type="SAM" id="Phobius"/>
    </source>
</evidence>
<dbReference type="PANTHER" id="PTHR30625">
    <property type="entry name" value="PROTEIN TOLQ"/>
    <property type="match status" value="1"/>
</dbReference>
<reference evidence="9" key="1">
    <citation type="submission" date="2020-09" db="EMBL/GenBank/DDBJ databases">
        <authorList>
            <person name="Yoon J.-W."/>
        </authorList>
    </citation>
    <scope>NUCLEOTIDE SEQUENCE</scope>
    <source>
        <strain evidence="9">KMU-158</strain>
    </source>
</reference>
<dbReference type="PANTHER" id="PTHR30625:SF11">
    <property type="entry name" value="MOTA_TOLQ_EXBB PROTON CHANNEL DOMAIN-CONTAINING PROTEIN"/>
    <property type="match status" value="1"/>
</dbReference>
<dbReference type="GO" id="GO:0005886">
    <property type="term" value="C:plasma membrane"/>
    <property type="evidence" value="ECO:0007669"/>
    <property type="project" value="UniProtKB-SubCell"/>
</dbReference>
<evidence type="ECO:0000256" key="4">
    <source>
        <dbReference type="ARBA" id="ARBA00022989"/>
    </source>
</evidence>
<dbReference type="InterPro" id="IPR002898">
    <property type="entry name" value="MotA_ExbB_proton_chnl"/>
</dbReference>
<dbReference type="Pfam" id="PF01618">
    <property type="entry name" value="MotA_ExbB"/>
    <property type="match status" value="1"/>
</dbReference>
<dbReference type="GO" id="GO:0017038">
    <property type="term" value="P:protein import"/>
    <property type="evidence" value="ECO:0007669"/>
    <property type="project" value="TreeGrafter"/>
</dbReference>
<feature type="transmembrane region" description="Helical" evidence="7">
    <location>
        <begin position="150"/>
        <end position="170"/>
    </location>
</feature>
<keyword evidence="2" id="KW-1003">Cell membrane</keyword>
<proteinExistence type="inferred from homology"/>
<evidence type="ECO:0000256" key="1">
    <source>
        <dbReference type="ARBA" id="ARBA00004651"/>
    </source>
</evidence>
<evidence type="ECO:0000313" key="9">
    <source>
        <dbReference type="EMBL" id="MBD2859071.1"/>
    </source>
</evidence>
<comment type="subcellular location">
    <subcellularLocation>
        <location evidence="1">Cell membrane</location>
        <topology evidence="1">Multi-pass membrane protein</topology>
    </subcellularLocation>
    <subcellularLocation>
        <location evidence="6">Membrane</location>
        <topology evidence="6">Multi-pass membrane protein</topology>
    </subcellularLocation>
</comment>
<keyword evidence="5 7" id="KW-0472">Membrane</keyword>
<dbReference type="Proteomes" id="UP000610558">
    <property type="component" value="Unassembled WGS sequence"/>
</dbReference>